<reference evidence="15" key="1">
    <citation type="journal article" date="2020" name="mSystems">
        <title>Genome- and Community-Level Interaction Insights into Carbon Utilization and Element Cycling Functions of Hydrothermarchaeota in Hydrothermal Sediment.</title>
        <authorList>
            <person name="Zhou Z."/>
            <person name="Liu Y."/>
            <person name="Xu W."/>
            <person name="Pan J."/>
            <person name="Luo Z.H."/>
            <person name="Li M."/>
        </authorList>
    </citation>
    <scope>NUCLEOTIDE SEQUENCE [LARGE SCALE GENOMIC DNA]</scope>
    <source>
        <strain evidence="15">SpSt-500</strain>
    </source>
</reference>
<feature type="chain" id="PRO_5032718919" description="thioredoxin-dependent peroxiredoxin" evidence="13">
    <location>
        <begin position="24"/>
        <end position="172"/>
    </location>
</feature>
<keyword evidence="4" id="KW-0575">Peroxidase</keyword>
<evidence type="ECO:0000256" key="1">
    <source>
        <dbReference type="ARBA" id="ARBA00003330"/>
    </source>
</evidence>
<evidence type="ECO:0000256" key="2">
    <source>
        <dbReference type="ARBA" id="ARBA00011245"/>
    </source>
</evidence>
<dbReference type="SUPFAM" id="SSF52833">
    <property type="entry name" value="Thioredoxin-like"/>
    <property type="match status" value="1"/>
</dbReference>
<dbReference type="PANTHER" id="PTHR42801:SF4">
    <property type="entry name" value="AHPC_TSA FAMILY PROTEIN"/>
    <property type="match status" value="1"/>
</dbReference>
<dbReference type="GO" id="GO:0008379">
    <property type="term" value="F:thioredoxin peroxidase activity"/>
    <property type="evidence" value="ECO:0007669"/>
    <property type="project" value="TreeGrafter"/>
</dbReference>
<dbReference type="InterPro" id="IPR036249">
    <property type="entry name" value="Thioredoxin-like_sf"/>
</dbReference>
<dbReference type="PROSITE" id="PS51257">
    <property type="entry name" value="PROKAR_LIPOPROTEIN"/>
    <property type="match status" value="1"/>
</dbReference>
<evidence type="ECO:0000256" key="8">
    <source>
        <dbReference type="ARBA" id="ARBA00023284"/>
    </source>
</evidence>
<feature type="signal peptide" evidence="13">
    <location>
        <begin position="1"/>
        <end position="23"/>
    </location>
</feature>
<keyword evidence="5" id="KW-0049">Antioxidant</keyword>
<gene>
    <name evidence="15" type="ORF">ENS56_02305</name>
</gene>
<dbReference type="Pfam" id="PF00578">
    <property type="entry name" value="AhpC-TSA"/>
    <property type="match status" value="1"/>
</dbReference>
<evidence type="ECO:0000256" key="11">
    <source>
        <dbReference type="ARBA" id="ARBA00042639"/>
    </source>
</evidence>
<dbReference type="PANTHER" id="PTHR42801">
    <property type="entry name" value="THIOREDOXIN-DEPENDENT PEROXIDE REDUCTASE"/>
    <property type="match status" value="1"/>
</dbReference>
<comment type="catalytic activity">
    <reaction evidence="12">
        <text>a hydroperoxide + [thioredoxin]-dithiol = an alcohol + [thioredoxin]-disulfide + H2O</text>
        <dbReference type="Rhea" id="RHEA:62620"/>
        <dbReference type="Rhea" id="RHEA-COMP:10698"/>
        <dbReference type="Rhea" id="RHEA-COMP:10700"/>
        <dbReference type="ChEBI" id="CHEBI:15377"/>
        <dbReference type="ChEBI" id="CHEBI:29950"/>
        <dbReference type="ChEBI" id="CHEBI:30879"/>
        <dbReference type="ChEBI" id="CHEBI:35924"/>
        <dbReference type="ChEBI" id="CHEBI:50058"/>
        <dbReference type="EC" id="1.11.1.24"/>
    </reaction>
</comment>
<protein>
    <recommendedName>
        <fullName evidence="3">thioredoxin-dependent peroxiredoxin</fullName>
        <ecNumber evidence="3">1.11.1.24</ecNumber>
    </recommendedName>
    <alternativeName>
        <fullName evidence="9">Thioredoxin peroxidase</fullName>
    </alternativeName>
    <alternativeName>
        <fullName evidence="11">Thioredoxin-dependent peroxiredoxin Bcp</fullName>
    </alternativeName>
</protein>
<evidence type="ECO:0000259" key="14">
    <source>
        <dbReference type="PROSITE" id="PS51352"/>
    </source>
</evidence>
<proteinExistence type="inferred from homology"/>
<evidence type="ECO:0000256" key="7">
    <source>
        <dbReference type="ARBA" id="ARBA00023157"/>
    </source>
</evidence>
<evidence type="ECO:0000313" key="15">
    <source>
        <dbReference type="EMBL" id="HGT46848.1"/>
    </source>
</evidence>
<dbReference type="InterPro" id="IPR013766">
    <property type="entry name" value="Thioredoxin_domain"/>
</dbReference>
<name>A0A832CZI7_9BACT</name>
<evidence type="ECO:0000256" key="9">
    <source>
        <dbReference type="ARBA" id="ARBA00032824"/>
    </source>
</evidence>
<dbReference type="EMBL" id="DSVI01000004">
    <property type="protein sequence ID" value="HGT46848.1"/>
    <property type="molecule type" value="Genomic_DNA"/>
</dbReference>
<comment type="subunit">
    <text evidence="2">Monomer.</text>
</comment>
<keyword evidence="8" id="KW-0676">Redox-active center</keyword>
<dbReference type="InterPro" id="IPR000866">
    <property type="entry name" value="AhpC/TSA"/>
</dbReference>
<keyword evidence="13" id="KW-0732">Signal</keyword>
<evidence type="ECO:0000256" key="13">
    <source>
        <dbReference type="SAM" id="SignalP"/>
    </source>
</evidence>
<comment type="similarity">
    <text evidence="10">Belongs to the peroxiredoxin family. BCP/PrxQ subfamily.</text>
</comment>
<evidence type="ECO:0000256" key="12">
    <source>
        <dbReference type="ARBA" id="ARBA00049091"/>
    </source>
</evidence>
<keyword evidence="7" id="KW-1015">Disulfide bond</keyword>
<feature type="domain" description="Thioredoxin" evidence="14">
    <location>
        <begin position="26"/>
        <end position="172"/>
    </location>
</feature>
<evidence type="ECO:0000256" key="10">
    <source>
        <dbReference type="ARBA" id="ARBA00038489"/>
    </source>
</evidence>
<evidence type="ECO:0000256" key="5">
    <source>
        <dbReference type="ARBA" id="ARBA00022862"/>
    </source>
</evidence>
<dbReference type="FunFam" id="3.40.30.10:FF:000007">
    <property type="entry name" value="Thioredoxin-dependent thiol peroxidase"/>
    <property type="match status" value="1"/>
</dbReference>
<comment type="function">
    <text evidence="1">Thiol-specific peroxidase that catalyzes the reduction of hydrogen peroxide and organic hydroperoxides to water and alcohols, respectively. Plays a role in cell protection against oxidative stress by detoxifying peroxides and as sensor of hydrogen peroxide-mediated signaling events.</text>
</comment>
<comment type="caution">
    <text evidence="15">The sequence shown here is derived from an EMBL/GenBank/DDBJ whole genome shotgun (WGS) entry which is preliminary data.</text>
</comment>
<dbReference type="GO" id="GO:0045454">
    <property type="term" value="P:cell redox homeostasis"/>
    <property type="evidence" value="ECO:0007669"/>
    <property type="project" value="TreeGrafter"/>
</dbReference>
<accession>A0A832CZI7</accession>
<keyword evidence="6" id="KW-0560">Oxidoreductase</keyword>
<sequence>MKYFILLSALALTLTLSSCGGNAENLKESDYAPDFTLQDSDGNSYSLSSYKGISPVVIYFYPKAGTPGCTKQACGIRDNWSKFSENGIVVLGISVDSKDDIREFILENNLNFPLLSDSNKEVSKAYGVLNNLGLASRITFVVDKEGKIAQIIREVDVQKHADQVFDIAMKLK</sequence>
<dbReference type="CDD" id="cd03017">
    <property type="entry name" value="PRX_BCP"/>
    <property type="match status" value="1"/>
</dbReference>
<dbReference type="GO" id="GO:0005737">
    <property type="term" value="C:cytoplasm"/>
    <property type="evidence" value="ECO:0007669"/>
    <property type="project" value="TreeGrafter"/>
</dbReference>
<dbReference type="AlphaFoldDB" id="A0A832CZI7"/>
<dbReference type="EC" id="1.11.1.24" evidence="3"/>
<dbReference type="PROSITE" id="PS51352">
    <property type="entry name" value="THIOREDOXIN_2"/>
    <property type="match status" value="1"/>
</dbReference>
<dbReference type="InterPro" id="IPR050924">
    <property type="entry name" value="Peroxiredoxin_BCP/PrxQ"/>
</dbReference>
<dbReference type="GO" id="GO:0034599">
    <property type="term" value="P:cellular response to oxidative stress"/>
    <property type="evidence" value="ECO:0007669"/>
    <property type="project" value="TreeGrafter"/>
</dbReference>
<organism evidence="15">
    <name type="scientific">Ignavibacterium album</name>
    <dbReference type="NCBI Taxonomy" id="591197"/>
    <lineage>
        <taxon>Bacteria</taxon>
        <taxon>Pseudomonadati</taxon>
        <taxon>Ignavibacteriota</taxon>
        <taxon>Ignavibacteria</taxon>
        <taxon>Ignavibacteriales</taxon>
        <taxon>Ignavibacteriaceae</taxon>
        <taxon>Ignavibacterium</taxon>
    </lineage>
</organism>
<dbReference type="Gene3D" id="3.40.30.10">
    <property type="entry name" value="Glutaredoxin"/>
    <property type="match status" value="1"/>
</dbReference>
<evidence type="ECO:0000256" key="3">
    <source>
        <dbReference type="ARBA" id="ARBA00013017"/>
    </source>
</evidence>
<evidence type="ECO:0000256" key="6">
    <source>
        <dbReference type="ARBA" id="ARBA00023002"/>
    </source>
</evidence>
<evidence type="ECO:0000256" key="4">
    <source>
        <dbReference type="ARBA" id="ARBA00022559"/>
    </source>
</evidence>